<gene>
    <name evidence="4" type="ORF">I8747_29775</name>
</gene>
<evidence type="ECO:0000313" key="4">
    <source>
        <dbReference type="EMBL" id="MBU4637009.1"/>
    </source>
</evidence>
<dbReference type="AlphaFoldDB" id="A0AAJ1E5K9"/>
<dbReference type="PANTHER" id="PTHR30055:SF222">
    <property type="entry name" value="REGULATORY PROTEIN"/>
    <property type="match status" value="1"/>
</dbReference>
<comment type="caution">
    <text evidence="4">The sequence shown here is derived from an EMBL/GenBank/DDBJ whole genome shotgun (WGS) entry which is preliminary data.</text>
</comment>
<dbReference type="GO" id="GO:0003677">
    <property type="term" value="F:DNA binding"/>
    <property type="evidence" value="ECO:0007669"/>
    <property type="project" value="UniProtKB-UniRule"/>
</dbReference>
<sequence>MARPKSVDKRNAILSAAIEVFAEQGLASPALKIAKAAGVAEGTLFNYFATKDDLLNQLYLDLKSELRDVMMPDYPRGETVKKRLHHVWQAYIDWGVAEPQKRKVMTLLGLSGQVTEQSKLRGMQDFAEVNALIRESMVSEMFRAEPPAFVAAILGAMADTTVDFIIREPAQKEQYSEAGFEALWNAIARK</sequence>
<evidence type="ECO:0000313" key="5">
    <source>
        <dbReference type="Proteomes" id="UP000787568"/>
    </source>
</evidence>
<dbReference type="PROSITE" id="PS50977">
    <property type="entry name" value="HTH_TETR_2"/>
    <property type="match status" value="1"/>
</dbReference>
<feature type="DNA-binding region" description="H-T-H motif" evidence="2">
    <location>
        <begin position="29"/>
        <end position="48"/>
    </location>
</feature>
<dbReference type="Gene3D" id="1.10.357.10">
    <property type="entry name" value="Tetracycline Repressor, domain 2"/>
    <property type="match status" value="1"/>
</dbReference>
<accession>A0AAJ1E5K9</accession>
<dbReference type="Pfam" id="PF00440">
    <property type="entry name" value="TetR_N"/>
    <property type="match status" value="1"/>
</dbReference>
<evidence type="ECO:0000259" key="3">
    <source>
        <dbReference type="PROSITE" id="PS50977"/>
    </source>
</evidence>
<name>A0AAJ1E5K9_9PSED</name>
<dbReference type="SUPFAM" id="SSF46689">
    <property type="entry name" value="Homeodomain-like"/>
    <property type="match status" value="1"/>
</dbReference>
<dbReference type="Proteomes" id="UP000787568">
    <property type="component" value="Unassembled WGS sequence"/>
</dbReference>
<proteinExistence type="predicted"/>
<dbReference type="InterPro" id="IPR009057">
    <property type="entry name" value="Homeodomain-like_sf"/>
</dbReference>
<protein>
    <submittedName>
        <fullName evidence="4">TetR/AcrR family transcriptional regulator</fullName>
    </submittedName>
</protein>
<dbReference type="EMBL" id="JAEEFW010000014">
    <property type="protein sequence ID" value="MBU4637009.1"/>
    <property type="molecule type" value="Genomic_DNA"/>
</dbReference>
<keyword evidence="1 2" id="KW-0238">DNA-binding</keyword>
<evidence type="ECO:0000256" key="1">
    <source>
        <dbReference type="ARBA" id="ARBA00023125"/>
    </source>
</evidence>
<dbReference type="InterPro" id="IPR050109">
    <property type="entry name" value="HTH-type_TetR-like_transc_reg"/>
</dbReference>
<dbReference type="PRINTS" id="PR00455">
    <property type="entry name" value="HTHTETR"/>
</dbReference>
<dbReference type="RefSeq" id="WP_081362467.1">
    <property type="nucleotide sequence ID" value="NZ_AP014623.1"/>
</dbReference>
<organism evidence="4 5">
    <name type="scientific">Pseudomonas chlororaphis subsp. aurantiaca</name>
    <dbReference type="NCBI Taxonomy" id="86192"/>
    <lineage>
        <taxon>Bacteria</taxon>
        <taxon>Pseudomonadati</taxon>
        <taxon>Pseudomonadota</taxon>
        <taxon>Gammaproteobacteria</taxon>
        <taxon>Pseudomonadales</taxon>
        <taxon>Pseudomonadaceae</taxon>
        <taxon>Pseudomonas</taxon>
    </lineage>
</organism>
<reference evidence="4" key="1">
    <citation type="submission" date="2020-12" db="EMBL/GenBank/DDBJ databases">
        <title>Generalized mutagenesis with transposon Tn5. A laboratory procedure for the identification of genes responsible for a bacterial phenotype and its regulation, illustrated with phenazine production in Pseudomonas chlororaphis.</title>
        <authorList>
            <person name="Muzio F."/>
            <person name="Sobrero P."/>
            <person name="Agaras B."/>
            <person name="Valverde C."/>
        </authorList>
    </citation>
    <scope>NUCLEOTIDE SEQUENCE</scope>
    <source>
        <strain evidence="4">SMMP3</strain>
    </source>
</reference>
<feature type="domain" description="HTH tetR-type" evidence="3">
    <location>
        <begin position="7"/>
        <end position="66"/>
    </location>
</feature>
<evidence type="ECO:0000256" key="2">
    <source>
        <dbReference type="PROSITE-ProRule" id="PRU00335"/>
    </source>
</evidence>
<dbReference type="PANTHER" id="PTHR30055">
    <property type="entry name" value="HTH-TYPE TRANSCRIPTIONAL REGULATOR RUTR"/>
    <property type="match status" value="1"/>
</dbReference>
<dbReference type="InterPro" id="IPR001647">
    <property type="entry name" value="HTH_TetR"/>
</dbReference>